<keyword evidence="2" id="KW-1185">Reference proteome</keyword>
<dbReference type="RefSeq" id="WP_089074339.1">
    <property type="nucleotide sequence ID" value="NZ_CP022356.1"/>
</dbReference>
<dbReference type="EMBL" id="CP022356">
    <property type="protein sequence ID" value="ASK79431.1"/>
    <property type="molecule type" value="Genomic_DNA"/>
</dbReference>
<evidence type="ECO:0000313" key="1">
    <source>
        <dbReference type="EMBL" id="ASK79431.1"/>
    </source>
</evidence>
<dbReference type="AlphaFoldDB" id="A0A220VGJ9"/>
<dbReference type="Proteomes" id="UP000242175">
    <property type="component" value="Chromosome small"/>
</dbReference>
<protein>
    <submittedName>
        <fullName evidence="1">Uncharacterized protein</fullName>
    </submittedName>
</protein>
<organism evidence="1 2">
    <name type="scientific">Paraphotobacterium marinum</name>
    <dbReference type="NCBI Taxonomy" id="1755811"/>
    <lineage>
        <taxon>Bacteria</taxon>
        <taxon>Pseudomonadati</taxon>
        <taxon>Pseudomonadota</taxon>
        <taxon>Gammaproteobacteria</taxon>
        <taxon>Vibrionales</taxon>
        <taxon>Vibrionaceae</taxon>
        <taxon>Paraphotobacterium</taxon>
    </lineage>
</organism>
<sequence length="94" mass="10376">MTNKLIKPSDVLADAQNETTINNIKVRKGTIAALIQNIQVLESNTLDEIQKISLLEGINALIPAVVAIGLNDCVSWKNPSIQDLFDKYNRKEVS</sequence>
<name>A0A220VGJ9_9GAMM</name>
<reference evidence="1 2" key="1">
    <citation type="journal article" date="2016" name="Int. J. Syst. Evol. Microbiol.">
        <title>Paraphotobacterium marinum gen. nov., sp. nov., a member of the family Vibrionaceae, isolated from surface seawater.</title>
        <authorList>
            <person name="Huang Z."/>
            <person name="Dong C."/>
            <person name="Shao Z."/>
        </authorList>
    </citation>
    <scope>NUCLEOTIDE SEQUENCE [LARGE SCALE GENOMIC DNA]</scope>
    <source>
        <strain evidence="1 2">NSCS20N07D</strain>
    </source>
</reference>
<dbReference type="KEGG" id="pmai:CF386_10250"/>
<dbReference type="OrthoDB" id="1453999at2"/>
<proteinExistence type="predicted"/>
<evidence type="ECO:0000313" key="2">
    <source>
        <dbReference type="Proteomes" id="UP000242175"/>
    </source>
</evidence>
<accession>A0A220VGJ9</accession>
<gene>
    <name evidence="1" type="ORF">CF386_10250</name>
</gene>